<gene>
    <name evidence="1" type="ORF">CLMAG_51490</name>
</gene>
<protein>
    <recommendedName>
        <fullName evidence="3">Carbohydrate-binding domain-containing protein</fullName>
    </recommendedName>
</protein>
<dbReference type="AlphaFoldDB" id="A0A162RB27"/>
<comment type="caution">
    <text evidence="1">The sequence shown here is derived from an EMBL/GenBank/DDBJ whole genome shotgun (WGS) entry which is preliminary data.</text>
</comment>
<dbReference type="EMBL" id="LWAE01000008">
    <property type="protein sequence ID" value="KZL89649.1"/>
    <property type="molecule type" value="Genomic_DNA"/>
</dbReference>
<evidence type="ECO:0000313" key="1">
    <source>
        <dbReference type="EMBL" id="KZL89649.1"/>
    </source>
</evidence>
<dbReference type="Proteomes" id="UP000076603">
    <property type="component" value="Unassembled WGS sequence"/>
</dbReference>
<sequence>MTLEEFKIANKCFIEEGTENNIVDGAKYVLADTSTDEPSAAIFSKDNLVINGNGKLTVKGNYKDGITSKDDLKVMGGNIQITAVDDGLVGRDILAVKDGTITIESGGDAVKSSNDTDSTQGIIAIEKGTFNLKAQKDGIQAETAILIADGSFNITTGGGSVNGTKKAEEGMRGPMGGKDNNTLQLMLKQKLMDFILMEIMKVEQRL</sequence>
<dbReference type="OrthoDB" id="9812829at2"/>
<dbReference type="RefSeq" id="WP_066628887.1">
    <property type="nucleotide sequence ID" value="NZ_FQXL01000007.1"/>
</dbReference>
<reference evidence="1 2" key="1">
    <citation type="submission" date="2016-04" db="EMBL/GenBank/DDBJ databases">
        <title>Genome sequence of Clostridium magnum DSM 2767.</title>
        <authorList>
            <person name="Poehlein A."/>
            <person name="Uhlig R."/>
            <person name="Fischer R."/>
            <person name="Bahl H."/>
            <person name="Daniel R."/>
        </authorList>
    </citation>
    <scope>NUCLEOTIDE SEQUENCE [LARGE SCALE GENOMIC DNA]</scope>
    <source>
        <strain evidence="1 2">DSM 2767</strain>
    </source>
</reference>
<organism evidence="1 2">
    <name type="scientific">Clostridium magnum DSM 2767</name>
    <dbReference type="NCBI Taxonomy" id="1121326"/>
    <lineage>
        <taxon>Bacteria</taxon>
        <taxon>Bacillati</taxon>
        <taxon>Bacillota</taxon>
        <taxon>Clostridia</taxon>
        <taxon>Eubacteriales</taxon>
        <taxon>Clostridiaceae</taxon>
        <taxon>Clostridium</taxon>
    </lineage>
</organism>
<dbReference type="InterPro" id="IPR025584">
    <property type="entry name" value="Cthe_2159"/>
</dbReference>
<evidence type="ECO:0008006" key="3">
    <source>
        <dbReference type="Google" id="ProtNLM"/>
    </source>
</evidence>
<dbReference type="PATRIC" id="fig|1121326.3.peg.5205"/>
<name>A0A162RB27_9CLOT</name>
<evidence type="ECO:0000313" key="2">
    <source>
        <dbReference type="Proteomes" id="UP000076603"/>
    </source>
</evidence>
<dbReference type="STRING" id="1121326.CLMAG_51490"/>
<dbReference type="Pfam" id="PF14262">
    <property type="entry name" value="Cthe_2159"/>
    <property type="match status" value="1"/>
</dbReference>
<proteinExistence type="predicted"/>
<accession>A0A162RB27</accession>
<keyword evidence="2" id="KW-1185">Reference proteome</keyword>